<sequence length="227" mass="25754">MKQTLKTNINVIKETIENHLPAGNKEPIVVAVTKTVDEKTMRDLHALGVKHFGENRPDVFLKKYEHLADINDEIQWHFIGNLQTRQVKKIINDIDYLHSLDRLSLAKEIQKRADKPVNCFIQVNVSGEDSKSGFHPDALDDTLKELEAYDKLNIIGLMTMAPIDASQEEIHEYFRSLKALQVKVEQGNFSNAPCTEVSMGMSQDYPIAVAERATFIRVGTAFFKDTL</sequence>
<dbReference type="AlphaFoldDB" id="A0A5R9EHZ2"/>
<dbReference type="InterPro" id="IPR029066">
    <property type="entry name" value="PLP-binding_barrel"/>
</dbReference>
<dbReference type="InterPro" id="IPR011078">
    <property type="entry name" value="PyrdxlP_homeostasis"/>
</dbReference>
<dbReference type="Pfam" id="PF01168">
    <property type="entry name" value="Ala_racemase_N"/>
    <property type="match status" value="1"/>
</dbReference>
<feature type="modified residue" description="N6-(pyridoxal phosphate)lysine" evidence="2 3">
    <location>
        <position position="34"/>
    </location>
</feature>
<dbReference type="NCBIfam" id="TIGR00044">
    <property type="entry name" value="YggS family pyridoxal phosphate-dependent enzyme"/>
    <property type="match status" value="1"/>
</dbReference>
<name>A0A5R9EHZ2_9LACT</name>
<comment type="similarity">
    <text evidence="2 4">Belongs to the pyridoxal phosphate-binding protein YggS/PROSC family.</text>
</comment>
<keyword evidence="1 2" id="KW-0663">Pyridoxal phosphate</keyword>
<feature type="domain" description="Alanine racemase N-terminal" evidence="5">
    <location>
        <begin position="5"/>
        <end position="224"/>
    </location>
</feature>
<evidence type="ECO:0000256" key="2">
    <source>
        <dbReference type="HAMAP-Rule" id="MF_02087"/>
    </source>
</evidence>
<dbReference type="SUPFAM" id="SSF51419">
    <property type="entry name" value="PLP-binding barrel"/>
    <property type="match status" value="1"/>
</dbReference>
<dbReference type="Gene3D" id="3.20.20.10">
    <property type="entry name" value="Alanine racemase"/>
    <property type="match status" value="1"/>
</dbReference>
<dbReference type="RefSeq" id="WP_138404027.1">
    <property type="nucleotide sequence ID" value="NZ_VBSP01000007.1"/>
</dbReference>
<dbReference type="OrthoDB" id="9804072at2"/>
<evidence type="ECO:0000313" key="6">
    <source>
        <dbReference type="EMBL" id="TLQ48863.1"/>
    </source>
</evidence>
<dbReference type="GO" id="GO:0030170">
    <property type="term" value="F:pyridoxal phosphate binding"/>
    <property type="evidence" value="ECO:0007669"/>
    <property type="project" value="UniProtKB-UniRule"/>
</dbReference>
<evidence type="ECO:0000256" key="4">
    <source>
        <dbReference type="RuleBase" id="RU004514"/>
    </source>
</evidence>
<comment type="caution">
    <text evidence="6">The sequence shown here is derived from an EMBL/GenBank/DDBJ whole genome shotgun (WGS) entry which is preliminary data.</text>
</comment>
<comment type="cofactor">
    <cofactor evidence="3">
        <name>pyridoxal 5'-phosphate</name>
        <dbReference type="ChEBI" id="CHEBI:597326"/>
    </cofactor>
</comment>
<dbReference type="HAMAP" id="MF_02087">
    <property type="entry name" value="PLP_homeostasis"/>
    <property type="match status" value="1"/>
</dbReference>
<reference evidence="6 7" key="1">
    <citation type="submission" date="2019-05" db="EMBL/GenBank/DDBJ databases">
        <title>The metagenome of a microbial culture collection derived from dairy environment covers the genomic content of the human microbiome.</title>
        <authorList>
            <person name="Roder T."/>
            <person name="Wuthrich D."/>
            <person name="Sattari Z."/>
            <person name="Von Ah U."/>
            <person name="Bar C."/>
            <person name="Ronchi F."/>
            <person name="Macpherson A.J."/>
            <person name="Ganal-Vonarburg S.C."/>
            <person name="Bruggmann R."/>
            <person name="Vergeres G."/>
        </authorList>
    </citation>
    <scope>NUCLEOTIDE SEQUENCE [LARGE SCALE GENOMIC DNA]</scope>
    <source>
        <strain evidence="6 7">FAM 24227</strain>
    </source>
</reference>
<dbReference type="PANTHER" id="PTHR10146:SF14">
    <property type="entry name" value="PYRIDOXAL PHOSPHATE HOMEOSTASIS PROTEIN"/>
    <property type="match status" value="1"/>
</dbReference>
<dbReference type="InterPro" id="IPR001608">
    <property type="entry name" value="Ala_racemase_N"/>
</dbReference>
<evidence type="ECO:0000256" key="3">
    <source>
        <dbReference type="PIRSR" id="PIRSR004848-1"/>
    </source>
</evidence>
<evidence type="ECO:0000313" key="7">
    <source>
        <dbReference type="Proteomes" id="UP000306420"/>
    </source>
</evidence>
<evidence type="ECO:0000259" key="5">
    <source>
        <dbReference type="Pfam" id="PF01168"/>
    </source>
</evidence>
<dbReference type="EMBL" id="VBSP01000007">
    <property type="protein sequence ID" value="TLQ48863.1"/>
    <property type="molecule type" value="Genomic_DNA"/>
</dbReference>
<comment type="function">
    <text evidence="2">Pyridoxal 5'-phosphate (PLP)-binding protein, which is involved in PLP homeostasis.</text>
</comment>
<proteinExistence type="inferred from homology"/>
<organism evidence="6 7">
    <name type="scientific">Ruoffia tabacinasalis</name>
    <dbReference type="NCBI Taxonomy" id="87458"/>
    <lineage>
        <taxon>Bacteria</taxon>
        <taxon>Bacillati</taxon>
        <taxon>Bacillota</taxon>
        <taxon>Bacilli</taxon>
        <taxon>Lactobacillales</taxon>
        <taxon>Aerococcaceae</taxon>
        <taxon>Ruoffia</taxon>
    </lineage>
</organism>
<gene>
    <name evidence="6" type="ORF">FEZ33_03460</name>
</gene>
<dbReference type="PIRSF" id="PIRSF004848">
    <property type="entry name" value="YBL036c_PLPDEIII"/>
    <property type="match status" value="1"/>
</dbReference>
<dbReference type="PANTHER" id="PTHR10146">
    <property type="entry name" value="PROLINE SYNTHETASE CO-TRANSCRIBED BACTERIAL HOMOLOG PROTEIN"/>
    <property type="match status" value="1"/>
</dbReference>
<accession>A0A5R9EHZ2</accession>
<protein>
    <recommendedName>
        <fullName evidence="2">Pyridoxal phosphate homeostasis protein</fullName>
        <shortName evidence="2">PLP homeostasis protein</shortName>
    </recommendedName>
</protein>
<evidence type="ECO:0000256" key="1">
    <source>
        <dbReference type="ARBA" id="ARBA00022898"/>
    </source>
</evidence>
<dbReference type="CDD" id="cd00635">
    <property type="entry name" value="PLPDE_III_YBL036c_like"/>
    <property type="match status" value="1"/>
</dbReference>
<dbReference type="Proteomes" id="UP000306420">
    <property type="component" value="Unassembled WGS sequence"/>
</dbReference>